<proteinExistence type="predicted"/>
<accession>A9BW24</accession>
<dbReference type="Proteomes" id="UP000000784">
    <property type="component" value="Chromosome"/>
</dbReference>
<dbReference type="AlphaFoldDB" id="A9BW24"/>
<dbReference type="STRING" id="398578.Daci_3202"/>
<organism evidence="1 2">
    <name type="scientific">Delftia acidovorans (strain DSM 14801 / SPH-1)</name>
    <dbReference type="NCBI Taxonomy" id="398578"/>
    <lineage>
        <taxon>Bacteria</taxon>
        <taxon>Pseudomonadati</taxon>
        <taxon>Pseudomonadota</taxon>
        <taxon>Betaproteobacteria</taxon>
        <taxon>Burkholderiales</taxon>
        <taxon>Comamonadaceae</taxon>
        <taxon>Delftia</taxon>
    </lineage>
</organism>
<dbReference type="HOGENOM" id="CLU_882015_0_0_4"/>
<gene>
    <name evidence="1" type="ordered locus">Daci_3202</name>
</gene>
<dbReference type="KEGG" id="dac:Daci_3202"/>
<keyword evidence="2" id="KW-1185">Reference proteome</keyword>
<evidence type="ECO:0000313" key="1">
    <source>
        <dbReference type="EMBL" id="ABX35840.1"/>
    </source>
</evidence>
<evidence type="ECO:0000313" key="2">
    <source>
        <dbReference type="Proteomes" id="UP000000784"/>
    </source>
</evidence>
<sequence length="386" mass="40874">MTATKIQPGDDLHLTSLMSPHSLNFVTGADRAALLAYGRDVFAAARNSKCLAQIEEPAAPAAVAPRGEYPHEQMDAMALDRYKVVPSNASMLWSHAVVAGDGTQQLYVGREVECQNMARKFAGAFLDGAFAFHSTAAAPTAPAAPALEAPAAPACNLFDCEVRPHPLRYPLAAYHHAPGNGPLHATWQDKPHRIVYDLVAAVRHYAALAASPQAPAAPILGDAERLAAARQDKSLADYWRNRVAGLAEEFTTAEAALYLADRIVADLYDLPQAGVARPAAPAAPAVDADPLGLRDLGEALMETIERNADALKAVGWLGPMDCPSEIVVDLLNLLDEANTTSALGEWVATLEVDSGGGLDYETVPPCTLPPGCYPLYRAAQAKEGAE</sequence>
<reference evidence="1 2" key="1">
    <citation type="journal article" date="2004" name="Appl. Environ. Microbiol.">
        <title>Mineralization of individual congeners of linear alkylbenzenesulfonate by defined pairs of heterotrophic bacteria.</title>
        <authorList>
            <person name="Schleheck D."/>
            <person name="Knepper T.P."/>
            <person name="Fischer K."/>
            <person name="Cook A.M."/>
        </authorList>
    </citation>
    <scope>NUCLEOTIDE SEQUENCE [LARGE SCALE GENOMIC DNA]</scope>
    <source>
        <strain evidence="2">DSM 14801 / SPH-1</strain>
    </source>
</reference>
<protein>
    <submittedName>
        <fullName evidence="1">Uncharacterized protein</fullName>
    </submittedName>
</protein>
<dbReference type="EMBL" id="CP000884">
    <property type="protein sequence ID" value="ABX35840.1"/>
    <property type="molecule type" value="Genomic_DNA"/>
</dbReference>
<dbReference type="RefSeq" id="WP_012205040.1">
    <property type="nucleotide sequence ID" value="NC_010002.1"/>
</dbReference>
<reference evidence="2" key="2">
    <citation type="submission" date="2007-11" db="EMBL/GenBank/DDBJ databases">
        <title>Complete sequence of Delftia acidovorans DSM 14801 / SPH-1.</title>
        <authorList>
            <person name="Copeland A."/>
            <person name="Lucas S."/>
            <person name="Lapidus A."/>
            <person name="Barry K."/>
            <person name="Glavina del Rio T."/>
            <person name="Dalin E."/>
            <person name="Tice H."/>
            <person name="Pitluck S."/>
            <person name="Lowry S."/>
            <person name="Clum A."/>
            <person name="Schmutz J."/>
            <person name="Larimer F."/>
            <person name="Land M."/>
            <person name="Hauser L."/>
            <person name="Kyrpides N."/>
            <person name="Kim E."/>
            <person name="Schleheck D."/>
            <person name="Richardson P."/>
        </authorList>
    </citation>
    <scope>NUCLEOTIDE SEQUENCE [LARGE SCALE GENOMIC DNA]</scope>
    <source>
        <strain evidence="2">DSM 14801 / SPH-1</strain>
    </source>
</reference>
<name>A9BW24_DELAS</name>
<dbReference type="eggNOG" id="ENOG5033JZT">
    <property type="taxonomic scope" value="Bacteria"/>
</dbReference>
<dbReference type="GeneID" id="77176778"/>